<reference evidence="2" key="1">
    <citation type="journal article" date="2021" name="PeerJ">
        <title>Extensive microbial diversity within the chicken gut microbiome revealed by metagenomics and culture.</title>
        <authorList>
            <person name="Gilroy R."/>
            <person name="Ravi A."/>
            <person name="Getino M."/>
            <person name="Pursley I."/>
            <person name="Horton D.L."/>
            <person name="Alikhan N.F."/>
            <person name="Baker D."/>
            <person name="Gharbi K."/>
            <person name="Hall N."/>
            <person name="Watson M."/>
            <person name="Adriaenssens E.M."/>
            <person name="Foster-Nyarko E."/>
            <person name="Jarju S."/>
            <person name="Secka A."/>
            <person name="Antonio M."/>
            <person name="Oren A."/>
            <person name="Chaudhuri R.R."/>
            <person name="La Ragione R."/>
            <person name="Hildebrand F."/>
            <person name="Pallen M.J."/>
        </authorList>
    </citation>
    <scope>NUCLEOTIDE SEQUENCE</scope>
    <source>
        <strain evidence="2">ChiBcolR7-4860</strain>
    </source>
</reference>
<dbReference type="RefSeq" id="WP_278710802.1">
    <property type="nucleotide sequence ID" value="NZ_DYUX01000005.1"/>
</dbReference>
<dbReference type="EMBL" id="DYUX01000005">
    <property type="protein sequence ID" value="HJG41101.1"/>
    <property type="molecule type" value="Genomic_DNA"/>
</dbReference>
<comment type="caution">
    <text evidence="2">The sequence shown here is derived from an EMBL/GenBank/DDBJ whole genome shotgun (WGS) entry which is preliminary data.</text>
</comment>
<protein>
    <recommendedName>
        <fullName evidence="1">Tail spike domain-containing protein</fullName>
    </recommendedName>
</protein>
<gene>
    <name evidence="2" type="ORF">K8U73_01715</name>
</gene>
<feature type="domain" description="Tail spike" evidence="1">
    <location>
        <begin position="86"/>
        <end position="208"/>
    </location>
</feature>
<accession>A0A921IYQ7</accession>
<dbReference type="InterPro" id="IPR007119">
    <property type="entry name" value="Phage_tail_spike_N"/>
</dbReference>
<evidence type="ECO:0000313" key="3">
    <source>
        <dbReference type="Proteomes" id="UP000786560"/>
    </source>
</evidence>
<dbReference type="Proteomes" id="UP000786560">
    <property type="component" value="Unassembled WGS sequence"/>
</dbReference>
<organism evidence="2 3">
    <name type="scientific">Bifidobacterium pullorum subsp. gallinarum</name>
    <dbReference type="NCBI Taxonomy" id="78344"/>
    <lineage>
        <taxon>Bacteria</taxon>
        <taxon>Bacillati</taxon>
        <taxon>Actinomycetota</taxon>
        <taxon>Actinomycetes</taxon>
        <taxon>Bifidobacteriales</taxon>
        <taxon>Bifidobacteriaceae</taxon>
        <taxon>Bifidobacterium</taxon>
    </lineage>
</organism>
<proteinExistence type="predicted"/>
<sequence length="226" mass="24874">MAGSVPTLYWFDRWDERIGLLRVVGELVHTEKLNGEDTLEFSSYEVPTKGDRLLWLDGSTWREHVVVRTDEPVAGLCSVYAESSLCELLDDFIEEAQLVSRTAAQALAAVLAPTRWSVAYCASLGTAGALIYHQNALWALRRVAEVWGGEVTPVITVAGGRVASRSIRLDAQRGDWRGLRFTYGKNMAGCTRTVLEQDVYTALYGFGRACPSPTRTATTRRAIGAS</sequence>
<dbReference type="AlphaFoldDB" id="A0A921IYQ7"/>
<reference evidence="2" key="2">
    <citation type="submission" date="2021-09" db="EMBL/GenBank/DDBJ databases">
        <authorList>
            <person name="Gilroy R."/>
        </authorList>
    </citation>
    <scope>NUCLEOTIDE SEQUENCE</scope>
    <source>
        <strain evidence="2">ChiBcolR7-4860</strain>
    </source>
</reference>
<dbReference type="NCBIfam" id="TIGR01665">
    <property type="entry name" value="put_anti_recept"/>
    <property type="match status" value="1"/>
</dbReference>
<name>A0A921IYQ7_9BIFI</name>
<evidence type="ECO:0000259" key="1">
    <source>
        <dbReference type="Pfam" id="PF06605"/>
    </source>
</evidence>
<dbReference type="Pfam" id="PF06605">
    <property type="entry name" value="Prophage_tail"/>
    <property type="match status" value="1"/>
</dbReference>
<evidence type="ECO:0000313" key="2">
    <source>
        <dbReference type="EMBL" id="HJG41101.1"/>
    </source>
</evidence>
<dbReference type="InterPro" id="IPR010572">
    <property type="entry name" value="Tail_dom"/>
</dbReference>